<name>A0A212JEJ4_9DELT</name>
<reference evidence="5" key="1">
    <citation type="submission" date="2016-04" db="EMBL/GenBank/DDBJ databases">
        <authorList>
            <person name="Evans L.H."/>
            <person name="Alamgir A."/>
            <person name="Owens N."/>
            <person name="Weber N.D."/>
            <person name="Virtaneva K."/>
            <person name="Barbian K."/>
            <person name="Babar A."/>
            <person name="Rosenke K."/>
        </authorList>
    </citation>
    <scope>NUCLEOTIDE SEQUENCE</scope>
    <source>
        <strain evidence="5">86</strain>
    </source>
</reference>
<dbReference type="GO" id="GO:0043190">
    <property type="term" value="C:ATP-binding cassette (ABC) transporter complex"/>
    <property type="evidence" value="ECO:0007669"/>
    <property type="project" value="InterPro"/>
</dbReference>
<dbReference type="GO" id="GO:0015697">
    <property type="term" value="P:quaternary ammonium group transport"/>
    <property type="evidence" value="ECO:0007669"/>
    <property type="project" value="UniProtKB-ARBA"/>
</dbReference>
<gene>
    <name evidence="5" type="primary">fbpC</name>
    <name evidence="5" type="ORF">KL86DPRO_11287</name>
</gene>
<accession>A0A212JEJ4</accession>
<dbReference type="InterPro" id="IPR008995">
    <property type="entry name" value="Mo/tungstate-bd_C_term_dom"/>
</dbReference>
<evidence type="ECO:0000313" key="5">
    <source>
        <dbReference type="EMBL" id="SBV97850.1"/>
    </source>
</evidence>
<dbReference type="SUPFAM" id="SSF52540">
    <property type="entry name" value="P-loop containing nucleoside triphosphate hydrolases"/>
    <property type="match status" value="1"/>
</dbReference>
<dbReference type="FunFam" id="3.40.50.300:FF:000425">
    <property type="entry name" value="Probable ABC transporter, ATP-binding subunit"/>
    <property type="match status" value="1"/>
</dbReference>
<dbReference type="InterPro" id="IPR003593">
    <property type="entry name" value="AAA+_ATPase"/>
</dbReference>
<dbReference type="GO" id="GO:0005524">
    <property type="term" value="F:ATP binding"/>
    <property type="evidence" value="ECO:0007669"/>
    <property type="project" value="UniProtKB-KW"/>
</dbReference>
<dbReference type="SUPFAM" id="SSF50331">
    <property type="entry name" value="MOP-like"/>
    <property type="match status" value="1"/>
</dbReference>
<dbReference type="InterPro" id="IPR017871">
    <property type="entry name" value="ABC_transporter-like_CS"/>
</dbReference>
<dbReference type="PROSITE" id="PS50893">
    <property type="entry name" value="ABC_TRANSPORTER_2"/>
    <property type="match status" value="1"/>
</dbReference>
<dbReference type="InterPro" id="IPR027417">
    <property type="entry name" value="P-loop_NTPase"/>
</dbReference>
<keyword evidence="3 5" id="KW-0067">ATP-binding</keyword>
<evidence type="ECO:0000256" key="2">
    <source>
        <dbReference type="ARBA" id="ARBA00022741"/>
    </source>
</evidence>
<dbReference type="InterPro" id="IPR013611">
    <property type="entry name" value="Transp-assoc_OB_typ2"/>
</dbReference>
<dbReference type="PANTHER" id="PTHR42781:SF4">
    <property type="entry name" value="SPERMIDINE_PUTRESCINE IMPORT ATP-BINDING PROTEIN POTA"/>
    <property type="match status" value="1"/>
</dbReference>
<dbReference type="GO" id="GO:0022857">
    <property type="term" value="F:transmembrane transporter activity"/>
    <property type="evidence" value="ECO:0007669"/>
    <property type="project" value="InterPro"/>
</dbReference>
<dbReference type="GO" id="GO:0016887">
    <property type="term" value="F:ATP hydrolysis activity"/>
    <property type="evidence" value="ECO:0007669"/>
    <property type="project" value="InterPro"/>
</dbReference>
<dbReference type="Gene3D" id="3.40.50.300">
    <property type="entry name" value="P-loop containing nucleotide triphosphate hydrolases"/>
    <property type="match status" value="1"/>
</dbReference>
<dbReference type="InterPro" id="IPR003439">
    <property type="entry name" value="ABC_transporter-like_ATP-bd"/>
</dbReference>
<keyword evidence="2" id="KW-0547">Nucleotide-binding</keyword>
<keyword evidence="1" id="KW-0813">Transport</keyword>
<dbReference type="Pfam" id="PF00005">
    <property type="entry name" value="ABC_tran"/>
    <property type="match status" value="1"/>
</dbReference>
<dbReference type="SMART" id="SM00382">
    <property type="entry name" value="AAA"/>
    <property type="match status" value="1"/>
</dbReference>
<evidence type="ECO:0000256" key="1">
    <source>
        <dbReference type="ARBA" id="ARBA00022448"/>
    </source>
</evidence>
<dbReference type="AlphaFoldDB" id="A0A212JEJ4"/>
<sequence>MATIHLDGVSKAYGDNTVFSGLSLTVDHGECFTLLGPSGCGKTVLLRLIAGFETPNAGAIRIGGALVADASGESVPPDRRDLGVVFQEYAVWPHMTVFQNVSYPLKLAKASQAELTEKTLHAISLVNMAGLEKRLPSELSGGQQQRVALARALVARPSIMLLDEPLSNLDANLREEMRFEIKELQHKLDITVFYVTHDQEIALAISDRMAIMDLRGNIRQIGTPAEIYEKPADLFVFNFMGVANCIQVNRRGDVLCAGKGAQPVPWQAPPDDETVAEWVAGCRPSDVIIARPGAGGGNTLRGVIKRASFLGAMMDYLVEIDGAHLRTELPTHTAIAENLVFKDGEECAISFHNLHWFDARHMAEVTA</sequence>
<dbReference type="PROSITE" id="PS00211">
    <property type="entry name" value="ABC_TRANSPORTER_1"/>
    <property type="match status" value="1"/>
</dbReference>
<evidence type="ECO:0000256" key="3">
    <source>
        <dbReference type="ARBA" id="ARBA00022840"/>
    </source>
</evidence>
<feature type="domain" description="ABC transporter" evidence="4">
    <location>
        <begin position="4"/>
        <end position="240"/>
    </location>
</feature>
<proteinExistence type="predicted"/>
<organism evidence="5">
    <name type="scientific">uncultured delta proteobacterium</name>
    <dbReference type="NCBI Taxonomy" id="34034"/>
    <lineage>
        <taxon>Bacteria</taxon>
        <taxon>Deltaproteobacteria</taxon>
        <taxon>environmental samples</taxon>
    </lineage>
</organism>
<dbReference type="EMBL" id="FLUQ01000001">
    <property type="protein sequence ID" value="SBV97850.1"/>
    <property type="molecule type" value="Genomic_DNA"/>
</dbReference>
<evidence type="ECO:0000259" key="4">
    <source>
        <dbReference type="PROSITE" id="PS50893"/>
    </source>
</evidence>
<protein>
    <submittedName>
        <fullName evidence="5">Ferric transporter subunit ATP-binding component of ABC transporter CP4-6 prophage</fullName>
    </submittedName>
</protein>
<dbReference type="InterPro" id="IPR050093">
    <property type="entry name" value="ABC_SmlMolc_Importer"/>
</dbReference>
<dbReference type="PANTHER" id="PTHR42781">
    <property type="entry name" value="SPERMIDINE/PUTRESCINE IMPORT ATP-BINDING PROTEIN POTA"/>
    <property type="match status" value="1"/>
</dbReference>
<dbReference type="Pfam" id="PF08402">
    <property type="entry name" value="TOBE_2"/>
    <property type="match status" value="1"/>
</dbReference>